<protein>
    <submittedName>
        <fullName evidence="3">Clamp-binding protein CrfC</fullName>
    </submittedName>
</protein>
<dbReference type="Proteomes" id="UP000217979">
    <property type="component" value="Chromosome"/>
</dbReference>
<dbReference type="GO" id="GO:0005525">
    <property type="term" value="F:GTP binding"/>
    <property type="evidence" value="ECO:0007669"/>
    <property type="project" value="InterPro"/>
</dbReference>
<evidence type="ECO:0000313" key="3">
    <source>
        <dbReference type="EMBL" id="ATF94623.1"/>
    </source>
</evidence>
<evidence type="ECO:0000259" key="2">
    <source>
        <dbReference type="PROSITE" id="PS51718"/>
    </source>
</evidence>
<dbReference type="InterPro" id="IPR027417">
    <property type="entry name" value="P-loop_NTPase"/>
</dbReference>
<dbReference type="PROSITE" id="PS51718">
    <property type="entry name" value="G_DYNAMIN_2"/>
    <property type="match status" value="1"/>
</dbReference>
<evidence type="ECO:0000256" key="1">
    <source>
        <dbReference type="SAM" id="Coils"/>
    </source>
</evidence>
<accession>A0A291E3U7</accession>
<dbReference type="EMBL" id="CP023525">
    <property type="protein sequence ID" value="ATF94623.1"/>
    <property type="molecule type" value="Genomic_DNA"/>
</dbReference>
<dbReference type="Pfam" id="PF00350">
    <property type="entry name" value="Dynamin_N"/>
    <property type="match status" value="1"/>
</dbReference>
<proteinExistence type="predicted"/>
<dbReference type="RefSeq" id="WP_061275921.1">
    <property type="nucleotide sequence ID" value="NZ_CP023525.1"/>
</dbReference>
<reference evidence="3 4" key="1">
    <citation type="submission" date="2017-09" db="EMBL/GenBank/DDBJ databases">
        <title>FDA dAtabase for Regulatory Grade micrObial Sequences (FDA-ARGOS): Supporting development and validation of Infectious Disease Dx tests.</title>
        <authorList>
            <person name="Minogue T."/>
            <person name="Wolcott M."/>
            <person name="Wasieloski L."/>
            <person name="Aguilar W."/>
            <person name="Moore D."/>
            <person name="Tallon L."/>
            <person name="Sadzewicz L."/>
            <person name="Ott S."/>
            <person name="Zhao X."/>
            <person name="Nagaraj S."/>
            <person name="Vavikolanu K."/>
            <person name="Aluvathingal J."/>
            <person name="Nadendla S."/>
            <person name="Sichtig H."/>
        </authorList>
    </citation>
    <scope>NUCLEOTIDE SEQUENCE [LARGE SCALE GENOMIC DNA]</scope>
    <source>
        <strain evidence="3 4">FDAARGOS_392</strain>
    </source>
</reference>
<dbReference type="NCBIfam" id="NF007368">
    <property type="entry name" value="PRK09866.1"/>
    <property type="match status" value="1"/>
</dbReference>
<dbReference type="InterPro" id="IPR030381">
    <property type="entry name" value="G_DYNAMIN_dom"/>
</dbReference>
<evidence type="ECO:0000313" key="4">
    <source>
        <dbReference type="Proteomes" id="UP000217979"/>
    </source>
</evidence>
<dbReference type="PANTHER" id="PTHR43834">
    <property type="entry name" value="GTPASE DER"/>
    <property type="match status" value="1"/>
</dbReference>
<dbReference type="InterPro" id="IPR045063">
    <property type="entry name" value="Dynamin_N"/>
</dbReference>
<organism evidence="3 4">
    <name type="scientific">Cedecea neteri</name>
    <dbReference type="NCBI Taxonomy" id="158822"/>
    <lineage>
        <taxon>Bacteria</taxon>
        <taxon>Pseudomonadati</taxon>
        <taxon>Pseudomonadota</taxon>
        <taxon>Gammaproteobacteria</taxon>
        <taxon>Enterobacterales</taxon>
        <taxon>Enterobacteriaceae</taxon>
        <taxon>Cedecea</taxon>
    </lineage>
</organism>
<keyword evidence="1" id="KW-0175">Coiled coil</keyword>
<dbReference type="PANTHER" id="PTHR43834:SF6">
    <property type="entry name" value="GTPASE DER"/>
    <property type="match status" value="1"/>
</dbReference>
<feature type="domain" description="Dynamin-type G" evidence="2">
    <location>
        <begin position="74"/>
        <end position="412"/>
    </location>
</feature>
<dbReference type="Gene3D" id="3.40.50.300">
    <property type="entry name" value="P-loop containing nucleotide triphosphate hydrolases"/>
    <property type="match status" value="1"/>
</dbReference>
<dbReference type="SUPFAM" id="SSF52540">
    <property type="entry name" value="P-loop containing nucleoside triphosphate hydrolases"/>
    <property type="match status" value="1"/>
</dbReference>
<name>A0A291E3U7_9ENTR</name>
<sequence>MHTQTIFELSQEAERLLQLALQNLSALKVAPLALQNEQNSALANPVATVHPLKFSPRGIELQKDMLQNERRKITQHEMVLAIVGTMKAGKSTTINAIVGTEVLPNRNRPMTALPTLIRHTPGQREPVLHFPYVQPIESLMGTLQEKLLITSREALARKLEVDRDMEALIARIADGKGFERHYLGAQPIFHCLKSLNDLVRLCRVLDVAFPFKAYAAIEHVPVIEVEFVHLAGLKNGHGQLTLLDTPGPNEAGQPHLQKMLKEQLAQASAVLAVMDYTQLKSISDEEVREAVLGVSKSVPLYALVNKFDQKDRNGDDAAQVKAMIAGTLMKDSIAPENVFPVSSMWGYLANRARYELATHGRLPDPEEQRWVQDFAEAALGRRWRSADLADIEHLRHAADLLWEDSMFESPIETILHTAHANASLYTLRAACHKLLDYAEGAERYLSFRCQGLQVANDSLQENIRQLELDIQLLLQTQQSVSTVIQQQVSDALAGIADFVRRFETQIHSDLKTYFREGRLGAEKLHPLYPHTLTRNVDFSPGSDKLMGEDEATARTLLHKVRASSESILFAAQQTLSGELGALLSNLEASLSYTLQSALKPIEQRVSDGLKVAGFRAQISLPAFQTSQLNFNTQSAFTNVIESQEVAMSEMQPQNGMRGVLARWLNSVDWGWEDYAATHSRYVIDLEKLQQKLHDHVSTFLSQINQAITAQVDISVTAGMATFFADFTGVLDAIHSNLRQSLSAKQQNDTVLFSLQNKLEQSVRTARYIHEDTRLLRDDIQTLFSAEQ</sequence>
<dbReference type="AlphaFoldDB" id="A0A291E3U7"/>
<gene>
    <name evidence="3" type="ORF">CO704_22310</name>
</gene>
<dbReference type="GO" id="GO:0043022">
    <property type="term" value="F:ribosome binding"/>
    <property type="evidence" value="ECO:0007669"/>
    <property type="project" value="TreeGrafter"/>
</dbReference>
<feature type="coiled-coil region" evidence="1">
    <location>
        <begin position="449"/>
        <end position="476"/>
    </location>
</feature>